<evidence type="ECO:0000256" key="3">
    <source>
        <dbReference type="ARBA" id="ARBA00022475"/>
    </source>
</evidence>
<organism evidence="16 17">
    <name type="scientific">Candidatus Olsenella pullistercoris</name>
    <dbReference type="NCBI Taxonomy" id="2838712"/>
    <lineage>
        <taxon>Bacteria</taxon>
        <taxon>Bacillati</taxon>
        <taxon>Actinomycetota</taxon>
        <taxon>Coriobacteriia</taxon>
        <taxon>Coriobacteriales</taxon>
        <taxon>Atopobiaceae</taxon>
        <taxon>Olsenella</taxon>
    </lineage>
</organism>
<dbReference type="PROSITE" id="PS51103">
    <property type="entry name" value="PTS_EIIC_TYPE_1"/>
    <property type="match status" value="1"/>
</dbReference>
<name>A0A9D2EYS4_9ACTN</name>
<dbReference type="GO" id="GO:0005886">
    <property type="term" value="C:plasma membrane"/>
    <property type="evidence" value="ECO:0007669"/>
    <property type="project" value="UniProtKB-SubCell"/>
</dbReference>
<feature type="transmembrane region" description="Helical" evidence="12">
    <location>
        <begin position="395"/>
        <end position="417"/>
    </location>
</feature>
<dbReference type="PROSITE" id="PS51093">
    <property type="entry name" value="PTS_EIIA_TYPE_1"/>
    <property type="match status" value="1"/>
</dbReference>
<evidence type="ECO:0000256" key="7">
    <source>
        <dbReference type="ARBA" id="ARBA00022692"/>
    </source>
</evidence>
<feature type="transmembrane region" description="Helical" evidence="12">
    <location>
        <begin position="442"/>
        <end position="463"/>
    </location>
</feature>
<feature type="transmembrane region" description="Helical" evidence="12">
    <location>
        <begin position="214"/>
        <end position="236"/>
    </location>
</feature>
<feature type="transmembrane region" description="Helical" evidence="12">
    <location>
        <begin position="368"/>
        <end position="388"/>
    </location>
</feature>
<dbReference type="Pfam" id="PF00358">
    <property type="entry name" value="PTS_EIIA_1"/>
    <property type="match status" value="1"/>
</dbReference>
<evidence type="ECO:0000256" key="10">
    <source>
        <dbReference type="ARBA" id="ARBA00023136"/>
    </source>
</evidence>
<evidence type="ECO:0000256" key="12">
    <source>
        <dbReference type="SAM" id="Phobius"/>
    </source>
</evidence>
<feature type="transmembrane region" description="Helical" evidence="12">
    <location>
        <begin position="301"/>
        <end position="324"/>
    </location>
</feature>
<evidence type="ECO:0000256" key="2">
    <source>
        <dbReference type="ARBA" id="ARBA00022448"/>
    </source>
</evidence>
<dbReference type="InterPro" id="IPR001996">
    <property type="entry name" value="PTS_IIB_1"/>
</dbReference>
<feature type="transmembrane region" description="Helical" evidence="12">
    <location>
        <begin position="148"/>
        <end position="169"/>
    </location>
</feature>
<evidence type="ECO:0000256" key="5">
    <source>
        <dbReference type="ARBA" id="ARBA00022679"/>
    </source>
</evidence>
<feature type="transmembrane region" description="Helical" evidence="12">
    <location>
        <begin position="257"/>
        <end position="289"/>
    </location>
</feature>
<feature type="transmembrane region" description="Helical" evidence="12">
    <location>
        <begin position="336"/>
        <end position="356"/>
    </location>
</feature>
<dbReference type="Gene3D" id="3.30.1360.60">
    <property type="entry name" value="Glucose permease domain IIB"/>
    <property type="match status" value="1"/>
</dbReference>
<feature type="domain" description="PTS EIIC type-1" evidence="15">
    <location>
        <begin position="110"/>
        <end position="479"/>
    </location>
</feature>
<dbReference type="GO" id="GO:0008982">
    <property type="term" value="F:protein-N(PI)-phosphohistidine-sugar phosphotransferase activity"/>
    <property type="evidence" value="ECO:0007669"/>
    <property type="project" value="InterPro"/>
</dbReference>
<evidence type="ECO:0000256" key="4">
    <source>
        <dbReference type="ARBA" id="ARBA00022597"/>
    </source>
</evidence>
<dbReference type="InterPro" id="IPR036878">
    <property type="entry name" value="Glu_permease_IIB"/>
</dbReference>
<keyword evidence="9 12" id="KW-1133">Transmembrane helix</keyword>
<comment type="caution">
    <text evidence="16">The sequence shown here is derived from an EMBL/GenBank/DDBJ whole genome shotgun (WGS) entry which is preliminary data.</text>
</comment>
<keyword evidence="2" id="KW-0813">Transport</keyword>
<evidence type="ECO:0000259" key="14">
    <source>
        <dbReference type="PROSITE" id="PS51098"/>
    </source>
</evidence>
<dbReference type="SUPFAM" id="SSF55604">
    <property type="entry name" value="Glucose permease domain IIB"/>
    <property type="match status" value="1"/>
</dbReference>
<evidence type="ECO:0000256" key="9">
    <source>
        <dbReference type="ARBA" id="ARBA00022989"/>
    </source>
</evidence>
<evidence type="ECO:0000256" key="6">
    <source>
        <dbReference type="ARBA" id="ARBA00022683"/>
    </source>
</evidence>
<dbReference type="SUPFAM" id="SSF51261">
    <property type="entry name" value="Duplicated hybrid motif"/>
    <property type="match status" value="1"/>
</dbReference>
<dbReference type="GO" id="GO:0009401">
    <property type="term" value="P:phosphoenolpyruvate-dependent sugar phosphotransferase system"/>
    <property type="evidence" value="ECO:0007669"/>
    <property type="project" value="UniProtKB-KW"/>
</dbReference>
<accession>A0A9D2EYS4</accession>
<protein>
    <submittedName>
        <fullName evidence="16">PTS glucose transporter subunit IIA</fullName>
    </submittedName>
</protein>
<feature type="active site" description="Phosphocysteine intermediate; for EIIB activity" evidence="11">
    <location>
        <position position="29"/>
    </location>
</feature>
<keyword evidence="4 16" id="KW-0762">Sugar transport</keyword>
<dbReference type="InterPro" id="IPR050558">
    <property type="entry name" value="PTS_Sugar-Specific_Components"/>
</dbReference>
<keyword evidence="10 12" id="KW-0472">Membrane</keyword>
<gene>
    <name evidence="16" type="ORF">IAA19_01835</name>
</gene>
<evidence type="ECO:0000259" key="13">
    <source>
        <dbReference type="PROSITE" id="PS51093"/>
    </source>
</evidence>
<dbReference type="PROSITE" id="PS51098">
    <property type="entry name" value="PTS_EIIB_TYPE_1"/>
    <property type="match status" value="1"/>
</dbReference>
<dbReference type="Pfam" id="PF00367">
    <property type="entry name" value="PTS_EIIB"/>
    <property type="match status" value="1"/>
</dbReference>
<reference evidence="16" key="1">
    <citation type="journal article" date="2021" name="PeerJ">
        <title>Extensive microbial diversity within the chicken gut microbiome revealed by metagenomics and culture.</title>
        <authorList>
            <person name="Gilroy R."/>
            <person name="Ravi A."/>
            <person name="Getino M."/>
            <person name="Pursley I."/>
            <person name="Horton D.L."/>
            <person name="Alikhan N.F."/>
            <person name="Baker D."/>
            <person name="Gharbi K."/>
            <person name="Hall N."/>
            <person name="Watson M."/>
            <person name="Adriaenssens E.M."/>
            <person name="Foster-Nyarko E."/>
            <person name="Jarju S."/>
            <person name="Secka A."/>
            <person name="Antonio M."/>
            <person name="Oren A."/>
            <person name="Chaudhuri R.R."/>
            <person name="La Ragione R."/>
            <person name="Hildebrand F."/>
            <person name="Pallen M.J."/>
        </authorList>
    </citation>
    <scope>NUCLEOTIDE SEQUENCE</scope>
    <source>
        <strain evidence="16">ChiHjej12B11-14209</strain>
    </source>
</reference>
<dbReference type="Gene3D" id="2.70.70.10">
    <property type="entry name" value="Glucose Permease (Domain IIA)"/>
    <property type="match status" value="1"/>
</dbReference>
<feature type="domain" description="PTS EIIB type-1" evidence="14">
    <location>
        <begin position="7"/>
        <end position="89"/>
    </location>
</feature>
<proteinExistence type="predicted"/>
<dbReference type="InterPro" id="IPR001127">
    <property type="entry name" value="PTS_EIIA_1_perm"/>
</dbReference>
<keyword evidence="7 12" id="KW-0812">Transmembrane</keyword>
<evidence type="ECO:0000313" key="16">
    <source>
        <dbReference type="EMBL" id="HIZ45746.1"/>
    </source>
</evidence>
<comment type="subcellular location">
    <subcellularLocation>
        <location evidence="1">Cell membrane</location>
        <topology evidence="1">Multi-pass membrane protein</topology>
    </subcellularLocation>
</comment>
<evidence type="ECO:0000313" key="17">
    <source>
        <dbReference type="Proteomes" id="UP000824062"/>
    </source>
</evidence>
<evidence type="ECO:0000259" key="15">
    <source>
        <dbReference type="PROSITE" id="PS51103"/>
    </source>
</evidence>
<dbReference type="AlphaFoldDB" id="A0A9D2EYS4"/>
<feature type="domain" description="PTS EIIA type-1" evidence="13">
    <location>
        <begin position="516"/>
        <end position="620"/>
    </location>
</feature>
<keyword evidence="3" id="KW-1003">Cell membrane</keyword>
<dbReference type="PANTHER" id="PTHR30175:SF1">
    <property type="entry name" value="PTS SYSTEM ARBUTIN-, CELLOBIOSE-, AND SALICIN-SPECIFIC EIIBC COMPONENT-RELATED"/>
    <property type="match status" value="1"/>
</dbReference>
<evidence type="ECO:0000256" key="8">
    <source>
        <dbReference type="ARBA" id="ARBA00022777"/>
    </source>
</evidence>
<sequence>MAAKNYPDMARAIVERFGGKENISYLNHCATRLRINPKDKAKCDLPGIEKVPGVLGLSDNGDEVQVIIGQSVEQLYPEVEKLVGATGGSAASAAPRGKKSFGDLVSSFMLMISGIMTPVIPALATAGFITVLLTLLSLAGIISSTDTTYIILNGFAQSAFYFLPIYVAWSSARRFGTEPIIAMLLAAGLLYPDWVNLVNTLTAEGQTFTSYFGIPVYLMTYNGGVIQVILSVWVLSKLDHWLGRVIPEAIRYFMKPFVLIVVMSVVTLALTGPLGGFAASGIASGIGFLEQNVPWLVVPTLILFSCTIGQLVAGFHLALIPLATEAIATVGYDSTVTIWFNCFTVSAGFISLAVAIKSRNNRCRQIAIPAMLSGLIGGISEPTVYGVAYKMRRPFYALTVTSVLAGLVAGILGLHSYGYGSQSIPGLLLFLGNGATMDWPNFYNVLIVFAVIAVLSFVTVWAFGFDDSVYDEDEAEEEAEAHAAPAAPEQRSLSTADLSLSLPGTGSFVPQAELSDATFANGTLGPCFGLASDDGVVRAPVAGTITMIAATNHAIGITTDDGAEVMVHIGIDSVKLGGKGISVRVSTGQRVEAGAELAAFDAALFSAEGIDATVVTILLSADGYASVTSDAAAPLVAHVR</sequence>
<feature type="transmembrane region" description="Helical" evidence="12">
    <location>
        <begin position="119"/>
        <end position="142"/>
    </location>
</feature>
<keyword evidence="8" id="KW-0418">Kinase</keyword>
<dbReference type="InterPro" id="IPR011055">
    <property type="entry name" value="Dup_hybrid_motif"/>
</dbReference>
<dbReference type="GO" id="GO:0090589">
    <property type="term" value="F:protein-phosphocysteine-trehalose phosphotransferase system transporter activity"/>
    <property type="evidence" value="ECO:0007669"/>
    <property type="project" value="TreeGrafter"/>
</dbReference>
<evidence type="ECO:0000256" key="11">
    <source>
        <dbReference type="PROSITE-ProRule" id="PRU00421"/>
    </source>
</evidence>
<feature type="transmembrane region" description="Helical" evidence="12">
    <location>
        <begin position="176"/>
        <end position="194"/>
    </location>
</feature>
<dbReference type="PANTHER" id="PTHR30175">
    <property type="entry name" value="PHOSPHOTRANSFERASE SYSTEM TRANSPORT PROTEIN"/>
    <property type="match status" value="1"/>
</dbReference>
<dbReference type="EMBL" id="DXBM01000019">
    <property type="protein sequence ID" value="HIZ45746.1"/>
    <property type="molecule type" value="Genomic_DNA"/>
</dbReference>
<dbReference type="FunFam" id="3.30.1360.60:FF:000001">
    <property type="entry name" value="PTS system glucose-specific IIBC component PtsG"/>
    <property type="match status" value="1"/>
</dbReference>
<dbReference type="Pfam" id="PF02378">
    <property type="entry name" value="PTS_EIIC"/>
    <property type="match status" value="1"/>
</dbReference>
<dbReference type="InterPro" id="IPR018113">
    <property type="entry name" value="PTrfase_EIIB_Cys"/>
</dbReference>
<keyword evidence="6" id="KW-0598">Phosphotransferase system</keyword>
<dbReference type="InterPro" id="IPR003352">
    <property type="entry name" value="PTS_EIIC"/>
</dbReference>
<dbReference type="Proteomes" id="UP000824062">
    <property type="component" value="Unassembled WGS sequence"/>
</dbReference>
<reference evidence="16" key="2">
    <citation type="submission" date="2021-04" db="EMBL/GenBank/DDBJ databases">
        <authorList>
            <person name="Gilroy R."/>
        </authorList>
    </citation>
    <scope>NUCLEOTIDE SEQUENCE</scope>
    <source>
        <strain evidence="16">ChiHjej12B11-14209</strain>
    </source>
</reference>
<dbReference type="GO" id="GO:0015771">
    <property type="term" value="P:trehalose transport"/>
    <property type="evidence" value="ECO:0007669"/>
    <property type="project" value="TreeGrafter"/>
</dbReference>
<dbReference type="InterPro" id="IPR013013">
    <property type="entry name" value="PTS_EIIC_1"/>
</dbReference>
<dbReference type="GO" id="GO:0016301">
    <property type="term" value="F:kinase activity"/>
    <property type="evidence" value="ECO:0007669"/>
    <property type="project" value="UniProtKB-KW"/>
</dbReference>
<evidence type="ECO:0000256" key="1">
    <source>
        <dbReference type="ARBA" id="ARBA00004651"/>
    </source>
</evidence>
<dbReference type="CDD" id="cd00212">
    <property type="entry name" value="PTS_IIB_glc"/>
    <property type="match status" value="1"/>
</dbReference>
<keyword evidence="5" id="KW-0808">Transferase</keyword>